<dbReference type="EMBL" id="AFMF02000029">
    <property type="protein sequence ID" value="EMM95622.1"/>
    <property type="molecule type" value="Genomic_DNA"/>
</dbReference>
<sequence length="42" mass="4935">MILKFYSTCGVGYDREHFAKFKRDPENLANASLRIGIQEMKR</sequence>
<dbReference type="Proteomes" id="UP000012089">
    <property type="component" value="Unassembled WGS sequence"/>
</dbReference>
<dbReference type="AlphaFoldDB" id="M6HJU5"/>
<reference evidence="1 2" key="1">
    <citation type="submission" date="2013-01" db="EMBL/GenBank/DDBJ databases">
        <authorList>
            <person name="Harkins D.M."/>
            <person name="Durkin A.S."/>
            <person name="Brinkac L.M."/>
            <person name="Haft D.H."/>
            <person name="Selengut J.D."/>
            <person name="Sanka R."/>
            <person name="DePew J."/>
            <person name="Purushe J."/>
            <person name="Tulsiani S.M."/>
            <person name="Graham G.C."/>
            <person name="Burns M.-A."/>
            <person name="Dohnt M.F."/>
            <person name="Smythe L.D."/>
            <person name="McKay D.B."/>
            <person name="Craig S.B."/>
            <person name="Vinetz J.M."/>
            <person name="Sutton G.G."/>
            <person name="Nierman W.C."/>
            <person name="Fouts D.E."/>
        </authorList>
    </citation>
    <scope>NUCLEOTIDE SEQUENCE [LARGE SCALE GENOMIC DNA]</scope>
    <source>
        <strain evidence="1 2">LT2156</strain>
    </source>
</reference>
<evidence type="ECO:0000313" key="2">
    <source>
        <dbReference type="Proteomes" id="UP000012089"/>
    </source>
</evidence>
<organism evidence="1 2">
    <name type="scientific">Leptospira interrogans serovar Zanoni str. LT2156</name>
    <dbReference type="NCBI Taxonomy" id="1001601"/>
    <lineage>
        <taxon>Bacteria</taxon>
        <taxon>Pseudomonadati</taxon>
        <taxon>Spirochaetota</taxon>
        <taxon>Spirochaetia</taxon>
        <taxon>Leptospirales</taxon>
        <taxon>Leptospiraceae</taxon>
        <taxon>Leptospira</taxon>
    </lineage>
</organism>
<comment type="caution">
    <text evidence="1">The sequence shown here is derived from an EMBL/GenBank/DDBJ whole genome shotgun (WGS) entry which is preliminary data.</text>
</comment>
<protein>
    <submittedName>
        <fullName evidence="1">Uncharacterized protein</fullName>
    </submittedName>
</protein>
<accession>M6HJU5</accession>
<name>M6HJU5_LEPIR</name>
<evidence type="ECO:0000313" key="1">
    <source>
        <dbReference type="EMBL" id="EMM95622.1"/>
    </source>
</evidence>
<gene>
    <name evidence="1" type="ORF">LEP1GSC158_5210</name>
</gene>
<proteinExistence type="predicted"/>